<dbReference type="EMBL" id="KZ679678">
    <property type="protein sequence ID" value="PTB57037.1"/>
    <property type="molecule type" value="Genomic_DNA"/>
</dbReference>
<gene>
    <name evidence="7" type="ORF">M431DRAFT_480641</name>
</gene>
<dbReference type="RefSeq" id="XP_024776714.1">
    <property type="nucleotide sequence ID" value="XM_024915890.1"/>
</dbReference>
<comment type="subcellular location">
    <subcellularLocation>
        <location evidence="2">Endoplasmic reticulum</location>
    </subcellularLocation>
    <subcellularLocation>
        <location evidence="3">Membrane</location>
    </subcellularLocation>
    <subcellularLocation>
        <location evidence="1">Mitochondrion</location>
    </subcellularLocation>
</comment>
<dbReference type="GO" id="GO:0005739">
    <property type="term" value="C:mitochondrion"/>
    <property type="evidence" value="ECO:0007669"/>
    <property type="project" value="UniProtKB-SubCell"/>
</dbReference>
<dbReference type="InterPro" id="IPR052374">
    <property type="entry name" value="SERAC1"/>
</dbReference>
<dbReference type="GO" id="GO:0005783">
    <property type="term" value="C:endoplasmic reticulum"/>
    <property type="evidence" value="ECO:0007669"/>
    <property type="project" value="UniProtKB-SubCell"/>
</dbReference>
<organism evidence="7 8">
    <name type="scientific">Trichoderma harzianum CBS 226.95</name>
    <dbReference type="NCBI Taxonomy" id="983964"/>
    <lineage>
        <taxon>Eukaryota</taxon>
        <taxon>Fungi</taxon>
        <taxon>Dikarya</taxon>
        <taxon>Ascomycota</taxon>
        <taxon>Pezizomycotina</taxon>
        <taxon>Sordariomycetes</taxon>
        <taxon>Hypocreomycetidae</taxon>
        <taxon>Hypocreales</taxon>
        <taxon>Hypocreaceae</taxon>
        <taxon>Trichoderma</taxon>
    </lineage>
</organism>
<evidence type="ECO:0000256" key="1">
    <source>
        <dbReference type="ARBA" id="ARBA00004173"/>
    </source>
</evidence>
<evidence type="ECO:0000256" key="5">
    <source>
        <dbReference type="ARBA" id="ARBA00023128"/>
    </source>
</evidence>
<evidence type="ECO:0000256" key="2">
    <source>
        <dbReference type="ARBA" id="ARBA00004240"/>
    </source>
</evidence>
<sequence>MSTYRVRGVPADWGDQRLQSFLNDQETVTDAVIQSLAHDTNGICQVATTTFVNLPSQLQHAHSWSIPIPRTPNTKRTRKQYLTIDKDFHGLTTLYTPSSEDHKIDIIALSGLGGHAFGSFKEKGGSHMWLRDYLPYDLTSEDKPIARVMIYGYDSTVSESKSMQNLEDFATVFNGSLQTLMNTATIRPIILIGHSLGGLIIKQALISLSGSENKESRTLIRAVYGVVFFGTPHHGMDISSLIPMAGNGPNRSLIESLSHNNSQILTMQHREFHKVLGDEGESEVFCFYETLKSPTAQQDQFGGWTMTGPDAFLVTKSSATHCRPWEDGAENICALARTHSELVKFKPNDSDYDIVKGKIEGICKRAFVARGVTFDLYCKKCEEYGHMADAPHCVDCSEFGHTQYDVHCWKCHRSGHYANQHCYKCQYWCLLLLLES</sequence>
<accession>A0A2T4AJ15</accession>
<dbReference type="PANTHER" id="PTHR48182:SF2">
    <property type="entry name" value="PROTEIN SERAC1"/>
    <property type="match status" value="1"/>
</dbReference>
<dbReference type="Proteomes" id="UP000241690">
    <property type="component" value="Unassembled WGS sequence"/>
</dbReference>
<dbReference type="AlphaFoldDB" id="A0A2T4AJ15"/>
<keyword evidence="5" id="KW-0496">Mitochondrion</keyword>
<protein>
    <submittedName>
        <fullName evidence="7">Uncharacterized protein</fullName>
    </submittedName>
</protein>
<keyword evidence="4" id="KW-0256">Endoplasmic reticulum</keyword>
<evidence type="ECO:0000256" key="6">
    <source>
        <dbReference type="ARBA" id="ARBA00023136"/>
    </source>
</evidence>
<name>A0A2T4AJ15_TRIHA</name>
<evidence type="ECO:0000313" key="8">
    <source>
        <dbReference type="Proteomes" id="UP000241690"/>
    </source>
</evidence>
<dbReference type="GeneID" id="36624459"/>
<evidence type="ECO:0000256" key="4">
    <source>
        <dbReference type="ARBA" id="ARBA00022824"/>
    </source>
</evidence>
<dbReference type="GO" id="GO:0016020">
    <property type="term" value="C:membrane"/>
    <property type="evidence" value="ECO:0007669"/>
    <property type="project" value="UniProtKB-SubCell"/>
</dbReference>
<evidence type="ECO:0000256" key="3">
    <source>
        <dbReference type="ARBA" id="ARBA00004370"/>
    </source>
</evidence>
<proteinExistence type="predicted"/>
<dbReference type="Gene3D" id="3.40.50.1820">
    <property type="entry name" value="alpha/beta hydrolase"/>
    <property type="match status" value="1"/>
</dbReference>
<keyword evidence="8" id="KW-1185">Reference proteome</keyword>
<evidence type="ECO:0000313" key="7">
    <source>
        <dbReference type="EMBL" id="PTB57037.1"/>
    </source>
</evidence>
<reference evidence="7 8" key="1">
    <citation type="submission" date="2016-07" db="EMBL/GenBank/DDBJ databases">
        <title>Multiple horizontal gene transfer events from other fungi enriched the ability of initially mycotrophic Trichoderma (Ascomycota) to feed on dead plant biomass.</title>
        <authorList>
            <consortium name="DOE Joint Genome Institute"/>
            <person name="Aerts A."/>
            <person name="Atanasova L."/>
            <person name="Chenthamara K."/>
            <person name="Zhang J."/>
            <person name="Grujic M."/>
            <person name="Henrissat B."/>
            <person name="Kuo A."/>
            <person name="Salamov A."/>
            <person name="Lipzen A."/>
            <person name="Labutti K."/>
            <person name="Barry K."/>
            <person name="Miao Y."/>
            <person name="Rahimi M.J."/>
            <person name="Shen Q."/>
            <person name="Grigoriev I.V."/>
            <person name="Kubicek C.P."/>
            <person name="Druzhinina I.S."/>
        </authorList>
    </citation>
    <scope>NUCLEOTIDE SEQUENCE [LARGE SCALE GENOMIC DNA]</scope>
    <source>
        <strain evidence="7 8">CBS 226.95</strain>
    </source>
</reference>
<keyword evidence="6" id="KW-0472">Membrane</keyword>
<dbReference type="PANTHER" id="PTHR48182">
    <property type="entry name" value="PROTEIN SERAC1"/>
    <property type="match status" value="1"/>
</dbReference>
<dbReference type="InterPro" id="IPR029058">
    <property type="entry name" value="AB_hydrolase_fold"/>
</dbReference>
<dbReference type="SUPFAM" id="SSF53474">
    <property type="entry name" value="alpha/beta-Hydrolases"/>
    <property type="match status" value="1"/>
</dbReference>